<dbReference type="SUPFAM" id="SSF160424">
    <property type="entry name" value="BH3703-like"/>
    <property type="match status" value="1"/>
</dbReference>
<gene>
    <name evidence="1" type="ORF">IU449_10450</name>
</gene>
<evidence type="ECO:0000313" key="1">
    <source>
        <dbReference type="EMBL" id="MBF6354959.1"/>
    </source>
</evidence>
<reference evidence="1 2" key="1">
    <citation type="submission" date="2020-10" db="EMBL/GenBank/DDBJ databases">
        <title>Identification of Nocardia species via Next-generation sequencing and recognition of intraspecies genetic diversity.</title>
        <authorList>
            <person name="Li P."/>
            <person name="Li P."/>
            <person name="Lu B."/>
        </authorList>
    </citation>
    <scope>NUCLEOTIDE SEQUENCE [LARGE SCALE GENOMIC DNA]</scope>
    <source>
        <strain evidence="1 2">BJ06-0143</strain>
    </source>
</reference>
<evidence type="ECO:0000313" key="2">
    <source>
        <dbReference type="Proteomes" id="UP000707731"/>
    </source>
</evidence>
<dbReference type="InterPro" id="IPR036170">
    <property type="entry name" value="YezG-like_sf"/>
</dbReference>
<accession>A0ABS0DDH4</accession>
<name>A0ABS0DDH4_9NOCA</name>
<protein>
    <submittedName>
        <fullName evidence="1">Uncharacterized protein</fullName>
    </submittedName>
</protein>
<dbReference type="EMBL" id="JADLQN010000001">
    <property type="protein sequence ID" value="MBF6354959.1"/>
    <property type="molecule type" value="Genomic_DNA"/>
</dbReference>
<keyword evidence="2" id="KW-1185">Reference proteome</keyword>
<sequence>MCSDEDPGALPMVRQGELISEIGGILVEEYGTEWVEMRLERRTLGPWSQSQVYIERAPSDTVSCSVPMRAGGLLGELRKVMATPDGGAWYSMTLTIISDMRVVARFDYENEPEWSGFGPAYNSFVRELERFPRSEEKLPAWFRPRMEQARLEALEDEAILAEDD</sequence>
<dbReference type="Proteomes" id="UP000707731">
    <property type="component" value="Unassembled WGS sequence"/>
</dbReference>
<dbReference type="RefSeq" id="WP_195001628.1">
    <property type="nucleotide sequence ID" value="NZ_JADLQN010000001.1"/>
</dbReference>
<organism evidence="1 2">
    <name type="scientific">Nocardia higoensis</name>
    <dbReference type="NCBI Taxonomy" id="228599"/>
    <lineage>
        <taxon>Bacteria</taxon>
        <taxon>Bacillati</taxon>
        <taxon>Actinomycetota</taxon>
        <taxon>Actinomycetes</taxon>
        <taxon>Mycobacteriales</taxon>
        <taxon>Nocardiaceae</taxon>
        <taxon>Nocardia</taxon>
    </lineage>
</organism>
<comment type="caution">
    <text evidence="1">The sequence shown here is derived from an EMBL/GenBank/DDBJ whole genome shotgun (WGS) entry which is preliminary data.</text>
</comment>
<proteinExistence type="predicted"/>